<dbReference type="eggNOG" id="COG1564">
    <property type="taxonomic scope" value="Bacteria"/>
</dbReference>
<evidence type="ECO:0000256" key="3">
    <source>
        <dbReference type="ARBA" id="ARBA00022777"/>
    </source>
</evidence>
<dbReference type="OrthoDB" id="9804377at2"/>
<keyword evidence="8" id="KW-1185">Reference proteome</keyword>
<dbReference type="RefSeq" id="WP_014967817.1">
    <property type="nucleotide sequence ID" value="NC_018664.1"/>
</dbReference>
<evidence type="ECO:0000313" key="8">
    <source>
        <dbReference type="Proteomes" id="UP000006094"/>
    </source>
</evidence>
<dbReference type="GO" id="GO:0006772">
    <property type="term" value="P:thiamine metabolic process"/>
    <property type="evidence" value="ECO:0007669"/>
    <property type="project" value="UniProtKB-UniRule"/>
</dbReference>
<keyword evidence="1 7" id="KW-0808">Transferase</keyword>
<dbReference type="STRING" id="1128398.Curi_c16740"/>
<dbReference type="InterPro" id="IPR007371">
    <property type="entry name" value="TPK_catalytic"/>
</dbReference>
<dbReference type="CDD" id="cd07995">
    <property type="entry name" value="TPK"/>
    <property type="match status" value="1"/>
</dbReference>
<dbReference type="PATRIC" id="fig|1128398.3.peg.1719"/>
<organism evidence="7 8">
    <name type="scientific">Gottschalkia acidurici (strain ATCC 7906 / DSM 604 / BCRC 14475 / CIP 104303 / KCTC 5404 / NCIMB 10678 / 9a)</name>
    <name type="common">Clostridium acidurici</name>
    <dbReference type="NCBI Taxonomy" id="1128398"/>
    <lineage>
        <taxon>Bacteria</taxon>
        <taxon>Bacillati</taxon>
        <taxon>Bacillota</taxon>
        <taxon>Tissierellia</taxon>
        <taxon>Tissierellales</taxon>
        <taxon>Gottschalkiaceae</taxon>
        <taxon>Gottschalkia</taxon>
    </lineage>
</organism>
<evidence type="ECO:0000256" key="4">
    <source>
        <dbReference type="ARBA" id="ARBA00022840"/>
    </source>
</evidence>
<dbReference type="Pfam" id="PF04265">
    <property type="entry name" value="TPK_B1_binding"/>
    <property type="match status" value="1"/>
</dbReference>
<protein>
    <recommendedName>
        <fullName evidence="5">Thiamine diphosphokinase</fullName>
        <ecNumber evidence="5">2.7.6.2</ecNumber>
    </recommendedName>
</protein>
<sequence length="210" mass="23581">MRGIIISSGNLCIEVLKKIKENSDILICADGGAKHLYKAGLVPNVIVGDLDSIDKETLEYYNKLKVQFHKFPSEKDKTDTEIAIDYAVEKNVSEIIFLGVTGTRLDHTIGNIMLLFRLLNQNIKARIVDEHNEIYITNGDLKLEKEDGAFVSIIPIYKDAKEVTLKGFKYETNKLEFKLGTTIGISNEIVLEYGNINIKDGTCLVIKSRD</sequence>
<gene>
    <name evidence="7" type="primary">thiN</name>
    <name evidence="7" type="ordered locus">Curi_c16740</name>
</gene>
<dbReference type="InterPro" id="IPR006282">
    <property type="entry name" value="Thi_PPkinase"/>
</dbReference>
<keyword evidence="2" id="KW-0547">Nucleotide-binding</keyword>
<dbReference type="EC" id="2.7.6.2" evidence="5"/>
<evidence type="ECO:0000259" key="6">
    <source>
        <dbReference type="SMART" id="SM00983"/>
    </source>
</evidence>
<accession>K0B1W6</accession>
<dbReference type="GO" id="GO:0009229">
    <property type="term" value="P:thiamine diphosphate biosynthetic process"/>
    <property type="evidence" value="ECO:0007669"/>
    <property type="project" value="InterPro"/>
</dbReference>
<feature type="domain" description="Thiamin pyrophosphokinase thiamin-binding" evidence="6">
    <location>
        <begin position="139"/>
        <end position="204"/>
    </location>
</feature>
<dbReference type="Proteomes" id="UP000006094">
    <property type="component" value="Chromosome"/>
</dbReference>
<dbReference type="GO" id="GO:0016301">
    <property type="term" value="F:kinase activity"/>
    <property type="evidence" value="ECO:0007669"/>
    <property type="project" value="UniProtKB-KW"/>
</dbReference>
<dbReference type="InterPro" id="IPR036371">
    <property type="entry name" value="TPK_B1-bd_sf"/>
</dbReference>
<dbReference type="InterPro" id="IPR053149">
    <property type="entry name" value="TPK"/>
</dbReference>
<dbReference type="KEGG" id="cad:Curi_c16740"/>
<dbReference type="Gene3D" id="3.40.50.10240">
    <property type="entry name" value="Thiamin pyrophosphokinase, catalytic domain"/>
    <property type="match status" value="1"/>
</dbReference>
<reference evidence="7 8" key="1">
    <citation type="journal article" date="2012" name="PLoS ONE">
        <title>The purine-utilizing bacterium Clostridium acidurici 9a: a genome-guided metabolic reconsideration.</title>
        <authorList>
            <person name="Hartwich K."/>
            <person name="Poehlein A."/>
            <person name="Daniel R."/>
        </authorList>
    </citation>
    <scope>NUCLEOTIDE SEQUENCE [LARGE SCALE GENOMIC DNA]</scope>
    <source>
        <strain evidence="8">ATCC 7906 / DSM 604 / BCRC 14475 / CIP 104303 / KCTC 5404 / NCIMB 10678 / 9a</strain>
    </source>
</reference>
<dbReference type="PANTHER" id="PTHR41299">
    <property type="entry name" value="THIAMINE PYROPHOSPHOKINASE"/>
    <property type="match status" value="1"/>
</dbReference>
<dbReference type="SMART" id="SM00983">
    <property type="entry name" value="TPK_B1_binding"/>
    <property type="match status" value="1"/>
</dbReference>
<dbReference type="GO" id="GO:0004788">
    <property type="term" value="F:thiamine diphosphokinase activity"/>
    <property type="evidence" value="ECO:0007669"/>
    <property type="project" value="UniProtKB-UniRule"/>
</dbReference>
<evidence type="ECO:0000256" key="2">
    <source>
        <dbReference type="ARBA" id="ARBA00022741"/>
    </source>
</evidence>
<dbReference type="InterPro" id="IPR007373">
    <property type="entry name" value="Thiamin_PyroPKinase_B1-bd"/>
</dbReference>
<dbReference type="NCBIfam" id="TIGR01378">
    <property type="entry name" value="thi_PPkinase"/>
    <property type="match status" value="1"/>
</dbReference>
<dbReference type="InterPro" id="IPR036759">
    <property type="entry name" value="TPK_catalytic_sf"/>
</dbReference>
<keyword evidence="3" id="KW-0418">Kinase</keyword>
<dbReference type="GO" id="GO:0005524">
    <property type="term" value="F:ATP binding"/>
    <property type="evidence" value="ECO:0007669"/>
    <property type="project" value="UniProtKB-KW"/>
</dbReference>
<dbReference type="AlphaFoldDB" id="K0B1W6"/>
<dbReference type="EMBL" id="CP003326">
    <property type="protein sequence ID" value="AFS78681.1"/>
    <property type="molecule type" value="Genomic_DNA"/>
</dbReference>
<dbReference type="PANTHER" id="PTHR41299:SF1">
    <property type="entry name" value="THIAMINE PYROPHOSPHOKINASE"/>
    <property type="match status" value="1"/>
</dbReference>
<dbReference type="HOGENOM" id="CLU_044237_1_1_9"/>
<evidence type="ECO:0000256" key="1">
    <source>
        <dbReference type="ARBA" id="ARBA00022679"/>
    </source>
</evidence>
<proteinExistence type="predicted"/>
<dbReference type="Pfam" id="PF04263">
    <property type="entry name" value="TPK_catalytic"/>
    <property type="match status" value="1"/>
</dbReference>
<dbReference type="SUPFAM" id="SSF63862">
    <property type="entry name" value="Thiamin pyrophosphokinase, substrate-binding domain"/>
    <property type="match status" value="1"/>
</dbReference>
<evidence type="ECO:0000313" key="7">
    <source>
        <dbReference type="EMBL" id="AFS78681.1"/>
    </source>
</evidence>
<keyword evidence="4" id="KW-0067">ATP-binding</keyword>
<dbReference type="GO" id="GO:0030975">
    <property type="term" value="F:thiamine binding"/>
    <property type="evidence" value="ECO:0007669"/>
    <property type="project" value="InterPro"/>
</dbReference>
<dbReference type="SUPFAM" id="SSF63999">
    <property type="entry name" value="Thiamin pyrophosphokinase, catalytic domain"/>
    <property type="match status" value="1"/>
</dbReference>
<name>K0B1W6_GOTA9</name>
<evidence type="ECO:0000256" key="5">
    <source>
        <dbReference type="NCBIfam" id="TIGR01378"/>
    </source>
</evidence>